<sequence>MVAALAATGAARSSAVTPAAFTNLVLHGDVPRGQALADAMCSDCHVFERDGVATIGPSLYGLMGTHVAMVPDYNFSPALLARKRDVWSIETLSAWLKNPAAFAPGTRMGFDGVDSDRDRADIIAYLRSLSPGPESAPASATPAR</sequence>
<keyword evidence="9" id="KW-1185">Reference proteome</keyword>
<dbReference type="InterPro" id="IPR009056">
    <property type="entry name" value="Cyt_c-like_dom"/>
</dbReference>
<evidence type="ECO:0000313" key="9">
    <source>
        <dbReference type="Proteomes" id="UP000561066"/>
    </source>
</evidence>
<dbReference type="GO" id="GO:0009055">
    <property type="term" value="F:electron transfer activity"/>
    <property type="evidence" value="ECO:0007669"/>
    <property type="project" value="InterPro"/>
</dbReference>
<dbReference type="Pfam" id="PF00034">
    <property type="entry name" value="Cytochrom_C"/>
    <property type="match status" value="1"/>
</dbReference>
<evidence type="ECO:0000259" key="7">
    <source>
        <dbReference type="PROSITE" id="PS51007"/>
    </source>
</evidence>
<dbReference type="EMBL" id="JABEQH010000024">
    <property type="protein sequence ID" value="MBB2177223.1"/>
    <property type="molecule type" value="Genomic_DNA"/>
</dbReference>
<dbReference type="GO" id="GO:0046872">
    <property type="term" value="F:metal ion binding"/>
    <property type="evidence" value="ECO:0007669"/>
    <property type="project" value="UniProtKB-KW"/>
</dbReference>
<dbReference type="Gene3D" id="1.10.760.10">
    <property type="entry name" value="Cytochrome c-like domain"/>
    <property type="match status" value="1"/>
</dbReference>
<keyword evidence="5 6" id="KW-0408">Iron</keyword>
<evidence type="ECO:0000256" key="6">
    <source>
        <dbReference type="PROSITE-ProRule" id="PRU00433"/>
    </source>
</evidence>
<keyword evidence="4" id="KW-0249">Electron transport</keyword>
<keyword evidence="2 6" id="KW-0349">Heme</keyword>
<evidence type="ECO:0000256" key="5">
    <source>
        <dbReference type="ARBA" id="ARBA00023004"/>
    </source>
</evidence>
<accession>A0A7W4P6G4</accession>
<protein>
    <submittedName>
        <fullName evidence="8">C-type cytochrome</fullName>
    </submittedName>
</protein>
<comment type="caution">
    <text evidence="8">The sequence shown here is derived from an EMBL/GenBank/DDBJ whole genome shotgun (WGS) entry which is preliminary data.</text>
</comment>
<proteinExistence type="predicted"/>
<name>A0A7W4P6G4_9PROT</name>
<dbReference type="Proteomes" id="UP000561066">
    <property type="component" value="Unassembled WGS sequence"/>
</dbReference>
<evidence type="ECO:0000313" key="8">
    <source>
        <dbReference type="EMBL" id="MBB2177223.1"/>
    </source>
</evidence>
<reference evidence="8 9" key="1">
    <citation type="submission" date="2020-04" db="EMBL/GenBank/DDBJ databases">
        <title>Description of novel Gluconacetobacter.</title>
        <authorList>
            <person name="Sombolestani A."/>
        </authorList>
    </citation>
    <scope>NUCLEOTIDE SEQUENCE [LARGE SCALE GENOMIC DNA]</scope>
    <source>
        <strain evidence="8 9">LMG 21312</strain>
    </source>
</reference>
<evidence type="ECO:0000256" key="1">
    <source>
        <dbReference type="ARBA" id="ARBA00022448"/>
    </source>
</evidence>
<keyword evidence="1" id="KW-0813">Transport</keyword>
<evidence type="ECO:0000256" key="4">
    <source>
        <dbReference type="ARBA" id="ARBA00022982"/>
    </source>
</evidence>
<feature type="domain" description="Cytochrome c" evidence="7">
    <location>
        <begin position="28"/>
        <end position="130"/>
    </location>
</feature>
<evidence type="ECO:0000256" key="3">
    <source>
        <dbReference type="ARBA" id="ARBA00022723"/>
    </source>
</evidence>
<dbReference type="PROSITE" id="PS51007">
    <property type="entry name" value="CYTC"/>
    <property type="match status" value="1"/>
</dbReference>
<dbReference type="PRINTS" id="PR00604">
    <property type="entry name" value="CYTCHRMECIAB"/>
</dbReference>
<dbReference type="InterPro" id="IPR036909">
    <property type="entry name" value="Cyt_c-like_dom_sf"/>
</dbReference>
<dbReference type="RefSeq" id="WP_182944568.1">
    <property type="nucleotide sequence ID" value="NZ_JABEQH010000024.1"/>
</dbReference>
<dbReference type="AlphaFoldDB" id="A0A7W4P6G4"/>
<evidence type="ECO:0000256" key="2">
    <source>
        <dbReference type="ARBA" id="ARBA00022617"/>
    </source>
</evidence>
<gene>
    <name evidence="8" type="ORF">HLH21_15025</name>
</gene>
<dbReference type="GO" id="GO:0020037">
    <property type="term" value="F:heme binding"/>
    <property type="evidence" value="ECO:0007669"/>
    <property type="project" value="InterPro"/>
</dbReference>
<dbReference type="InterPro" id="IPR002327">
    <property type="entry name" value="Cyt_c_1A/1B"/>
</dbReference>
<keyword evidence="3 6" id="KW-0479">Metal-binding</keyword>
<dbReference type="SUPFAM" id="SSF46626">
    <property type="entry name" value="Cytochrome c"/>
    <property type="match status" value="1"/>
</dbReference>
<organism evidence="8 9">
    <name type="scientific">Gluconacetobacter johannae</name>
    <dbReference type="NCBI Taxonomy" id="112140"/>
    <lineage>
        <taxon>Bacteria</taxon>
        <taxon>Pseudomonadati</taxon>
        <taxon>Pseudomonadota</taxon>
        <taxon>Alphaproteobacteria</taxon>
        <taxon>Acetobacterales</taxon>
        <taxon>Acetobacteraceae</taxon>
        <taxon>Gluconacetobacter</taxon>
    </lineage>
</organism>
<dbReference type="PANTHER" id="PTHR11961">
    <property type="entry name" value="CYTOCHROME C"/>
    <property type="match status" value="1"/>
</dbReference>